<reference evidence="6 7" key="1">
    <citation type="submission" date="2018-03" db="EMBL/GenBank/DDBJ databases">
        <title>The draft genome of Mesorhizobium sp. 6GN-30.</title>
        <authorList>
            <person name="Liu L."/>
            <person name="Li L."/>
            <person name="Wang T."/>
            <person name="Zhang X."/>
            <person name="Liang L."/>
        </authorList>
    </citation>
    <scope>NUCLEOTIDE SEQUENCE [LARGE SCALE GENOMIC DNA]</scope>
    <source>
        <strain evidence="6 7">6GN30</strain>
    </source>
</reference>
<comment type="similarity">
    <text evidence="2">Belongs to the flavin monoamine oxidase family.</text>
</comment>
<dbReference type="EMBL" id="PXYK01000020">
    <property type="protein sequence ID" value="PSJ56816.1"/>
    <property type="molecule type" value="Genomic_DNA"/>
</dbReference>
<evidence type="ECO:0000313" key="6">
    <source>
        <dbReference type="EMBL" id="PSJ56816.1"/>
    </source>
</evidence>
<comment type="cofactor">
    <cofactor evidence="1">
        <name>FAD</name>
        <dbReference type="ChEBI" id="CHEBI:57692"/>
    </cofactor>
</comment>
<dbReference type="Proteomes" id="UP000241229">
    <property type="component" value="Unassembled WGS sequence"/>
</dbReference>
<dbReference type="OrthoDB" id="337830at2"/>
<dbReference type="Pfam" id="PF01593">
    <property type="entry name" value="Amino_oxidase"/>
    <property type="match status" value="2"/>
</dbReference>
<feature type="binding site" evidence="4">
    <location>
        <begin position="37"/>
        <end position="38"/>
    </location>
    <ligand>
        <name>FAD</name>
        <dbReference type="ChEBI" id="CHEBI:57692"/>
    </ligand>
</feature>
<dbReference type="GO" id="GO:0016491">
    <property type="term" value="F:oxidoreductase activity"/>
    <property type="evidence" value="ECO:0007669"/>
    <property type="project" value="UniProtKB-KW"/>
</dbReference>
<feature type="binding site" evidence="4">
    <location>
        <position position="398"/>
    </location>
    <ligand>
        <name>FAD</name>
        <dbReference type="ChEBI" id="CHEBI:57692"/>
    </ligand>
</feature>
<evidence type="ECO:0000256" key="2">
    <source>
        <dbReference type="ARBA" id="ARBA00005995"/>
    </source>
</evidence>
<dbReference type="PRINTS" id="PR00757">
    <property type="entry name" value="AMINEOXDASEF"/>
</dbReference>
<feature type="domain" description="Amine oxidase" evidence="5">
    <location>
        <begin position="175"/>
        <end position="418"/>
    </location>
</feature>
<keyword evidence="7" id="KW-1185">Reference proteome</keyword>
<organism evidence="6 7">
    <name type="scientific">Kumtagia ephedrae</name>
    <dbReference type="NCBI Taxonomy" id="2116701"/>
    <lineage>
        <taxon>Bacteria</taxon>
        <taxon>Pseudomonadati</taxon>
        <taxon>Pseudomonadota</taxon>
        <taxon>Alphaproteobacteria</taxon>
        <taxon>Hyphomicrobiales</taxon>
        <taxon>Phyllobacteriaceae</taxon>
        <taxon>Kumtagia</taxon>
    </lineage>
</organism>
<dbReference type="RefSeq" id="WP_106774010.1">
    <property type="nucleotide sequence ID" value="NZ_PXYK01000020.1"/>
</dbReference>
<dbReference type="SUPFAM" id="SSF54373">
    <property type="entry name" value="FAD-linked reductases, C-terminal domain"/>
    <property type="match status" value="1"/>
</dbReference>
<dbReference type="SUPFAM" id="SSF51905">
    <property type="entry name" value="FAD/NAD(P)-binding domain"/>
    <property type="match status" value="1"/>
</dbReference>
<feature type="binding site" evidence="4">
    <location>
        <position position="18"/>
    </location>
    <ligand>
        <name>FAD</name>
        <dbReference type="ChEBI" id="CHEBI:57692"/>
    </ligand>
</feature>
<comment type="caution">
    <text evidence="6">The sequence shown here is derived from an EMBL/GenBank/DDBJ whole genome shotgun (WGS) entry which is preliminary data.</text>
</comment>
<proteinExistence type="inferred from homology"/>
<dbReference type="InterPro" id="IPR001613">
    <property type="entry name" value="Flavin_amine_oxidase"/>
</dbReference>
<dbReference type="AlphaFoldDB" id="A0A2P7S2Z3"/>
<gene>
    <name evidence="6" type="ORF">C7I84_20150</name>
</gene>
<feature type="domain" description="Amine oxidase" evidence="5">
    <location>
        <begin position="17"/>
        <end position="79"/>
    </location>
</feature>
<dbReference type="InterPro" id="IPR050703">
    <property type="entry name" value="Flavin_MAO"/>
</dbReference>
<keyword evidence="3" id="KW-0560">Oxidoreductase</keyword>
<protein>
    <submittedName>
        <fullName evidence="6">Flavin monoamine oxidase family protein</fullName>
    </submittedName>
</protein>
<evidence type="ECO:0000256" key="3">
    <source>
        <dbReference type="ARBA" id="ARBA00023002"/>
    </source>
</evidence>
<accession>A0A2P7S2Z3</accession>
<evidence type="ECO:0000259" key="5">
    <source>
        <dbReference type="Pfam" id="PF01593"/>
    </source>
</evidence>
<evidence type="ECO:0000313" key="7">
    <source>
        <dbReference type="Proteomes" id="UP000241229"/>
    </source>
</evidence>
<dbReference type="InterPro" id="IPR002937">
    <property type="entry name" value="Amino_oxidase"/>
</dbReference>
<evidence type="ECO:0000256" key="1">
    <source>
        <dbReference type="ARBA" id="ARBA00001974"/>
    </source>
</evidence>
<evidence type="ECO:0000256" key="4">
    <source>
        <dbReference type="PIRSR" id="PIRSR601613-1"/>
    </source>
</evidence>
<sequence>MSARVVRSQVIVIGAGFTGLSAAHVLKAAGIDVVVLEARDRVGGRVESMSNGLGERVDVGGQYYCDDMPEISALADAYGKTRVNGLFPGKWLIEPATIVGTVEDLYRRSARIRDRANALDPDDPAIANLSVRGWAEAQPDAHDAQWAFLGSIEGLWCQPADLLPLWYFVSNDRRITNEAPELQYFLKETMHSLAEDLGHQLGSGLRLGEAVRSIRHGPGKVSLRTDAGLYEAEHAILAVPPVMARRLTYDPPLPVELCQATSVWRSGKVIKALLRYERPFWRDKGLSGSVFFLDPLGLYACDASRDDDHAAIVVFAGGSLAERWRRMGHEAVKLAILEKLRAALGHEAKTPLDVTMRDWTDDKWSGGGYSDTIMDFSAKDAEAILRRGLSSVAFASSELSPSFPGYIEGAIVAGRAAAIGVIESLQSAMATSASGS</sequence>
<feature type="binding site" evidence="4">
    <location>
        <position position="211"/>
    </location>
    <ligand>
        <name>FAD</name>
        <dbReference type="ChEBI" id="CHEBI:57692"/>
    </ligand>
</feature>
<feature type="binding site" evidence="4">
    <location>
        <position position="315"/>
    </location>
    <ligand>
        <name>substrate</name>
    </ligand>
</feature>
<dbReference type="InterPro" id="IPR036188">
    <property type="entry name" value="FAD/NAD-bd_sf"/>
</dbReference>
<dbReference type="PANTHER" id="PTHR43563">
    <property type="entry name" value="AMINE OXIDASE"/>
    <property type="match status" value="1"/>
</dbReference>
<dbReference type="PANTHER" id="PTHR43563:SF1">
    <property type="entry name" value="AMINE OXIDASE [FLAVIN-CONTAINING] B"/>
    <property type="match status" value="1"/>
</dbReference>
<dbReference type="Gene3D" id="3.50.50.60">
    <property type="entry name" value="FAD/NAD(P)-binding domain"/>
    <property type="match status" value="1"/>
</dbReference>
<name>A0A2P7S2Z3_9HYPH</name>